<dbReference type="PANTHER" id="PTHR11766">
    <property type="entry name" value="TYROSYL-TRNA SYNTHETASE"/>
    <property type="match status" value="1"/>
</dbReference>
<keyword evidence="5 9" id="KW-0648">Protein biosynthesis</keyword>
<organism evidence="10 11">
    <name type="scientific">Candidatus Jorgensenbacteria bacterium GW2011_GWA2_45_9</name>
    <dbReference type="NCBI Taxonomy" id="1618663"/>
    <lineage>
        <taxon>Bacteria</taxon>
        <taxon>Candidatus Joergenseniibacteriota</taxon>
    </lineage>
</organism>
<comment type="similarity">
    <text evidence="9">Belongs to the class-I aminoacyl-tRNA synthetase family.</text>
</comment>
<evidence type="ECO:0000256" key="8">
    <source>
        <dbReference type="NCBIfam" id="TIGR00234"/>
    </source>
</evidence>
<dbReference type="PROSITE" id="PS00178">
    <property type="entry name" value="AA_TRNA_LIGASE_I"/>
    <property type="match status" value="1"/>
</dbReference>
<dbReference type="CDD" id="cd00805">
    <property type="entry name" value="TyrRS_core"/>
    <property type="match status" value="1"/>
</dbReference>
<dbReference type="InterPro" id="IPR014729">
    <property type="entry name" value="Rossmann-like_a/b/a_fold"/>
</dbReference>
<evidence type="ECO:0000256" key="3">
    <source>
        <dbReference type="ARBA" id="ARBA00022741"/>
    </source>
</evidence>
<dbReference type="AlphaFoldDB" id="A0A0G1N399"/>
<dbReference type="EMBL" id="LCLJ01000016">
    <property type="protein sequence ID" value="KKU14787.1"/>
    <property type="molecule type" value="Genomic_DNA"/>
</dbReference>
<dbReference type="Gene3D" id="3.40.50.620">
    <property type="entry name" value="HUPs"/>
    <property type="match status" value="1"/>
</dbReference>
<comment type="caution">
    <text evidence="10">The sequence shown here is derived from an EMBL/GenBank/DDBJ whole genome shotgun (WGS) entry which is preliminary data.</text>
</comment>
<evidence type="ECO:0000256" key="5">
    <source>
        <dbReference type="ARBA" id="ARBA00022917"/>
    </source>
</evidence>
<accession>A0A0G1N399</accession>
<reference evidence="10 11" key="1">
    <citation type="journal article" date="2015" name="Nature">
        <title>rRNA introns, odd ribosomes, and small enigmatic genomes across a large radiation of phyla.</title>
        <authorList>
            <person name="Brown C.T."/>
            <person name="Hug L.A."/>
            <person name="Thomas B.C."/>
            <person name="Sharon I."/>
            <person name="Castelle C.J."/>
            <person name="Singh A."/>
            <person name="Wilkins M.J."/>
            <person name="Williams K.H."/>
            <person name="Banfield J.F."/>
        </authorList>
    </citation>
    <scope>NUCLEOTIDE SEQUENCE [LARGE SCALE GENOMIC DNA]</scope>
</reference>
<evidence type="ECO:0000256" key="9">
    <source>
        <dbReference type="RuleBase" id="RU363036"/>
    </source>
</evidence>
<dbReference type="InterPro" id="IPR024088">
    <property type="entry name" value="Tyr-tRNA-ligase_bac-type"/>
</dbReference>
<keyword evidence="4 9" id="KW-0067">ATP-binding</keyword>
<keyword evidence="2 9" id="KW-0436">Ligase</keyword>
<keyword evidence="3 9" id="KW-0547">Nucleotide-binding</keyword>
<dbReference type="InterPro" id="IPR002307">
    <property type="entry name" value="Tyr-tRNA-ligase"/>
</dbReference>
<protein>
    <recommendedName>
        <fullName evidence="1 8">Tyrosine--tRNA ligase</fullName>
        <ecNumber evidence="1 8">6.1.1.1</ecNumber>
    </recommendedName>
</protein>
<dbReference type="EC" id="6.1.1.1" evidence="1 8"/>
<name>A0A0G1N399_9BACT</name>
<dbReference type="PATRIC" id="fig|1618663.3.peg.427"/>
<comment type="catalytic activity">
    <reaction evidence="7">
        <text>tRNA(Tyr) + L-tyrosine + ATP = L-tyrosyl-tRNA(Tyr) + AMP + diphosphate + H(+)</text>
        <dbReference type="Rhea" id="RHEA:10220"/>
        <dbReference type="Rhea" id="RHEA-COMP:9706"/>
        <dbReference type="Rhea" id="RHEA-COMP:9707"/>
        <dbReference type="ChEBI" id="CHEBI:15378"/>
        <dbReference type="ChEBI" id="CHEBI:30616"/>
        <dbReference type="ChEBI" id="CHEBI:33019"/>
        <dbReference type="ChEBI" id="CHEBI:58315"/>
        <dbReference type="ChEBI" id="CHEBI:78442"/>
        <dbReference type="ChEBI" id="CHEBI:78536"/>
        <dbReference type="ChEBI" id="CHEBI:456215"/>
        <dbReference type="EC" id="6.1.1.1"/>
    </reaction>
</comment>
<dbReference type="GO" id="GO:0005829">
    <property type="term" value="C:cytosol"/>
    <property type="evidence" value="ECO:0007669"/>
    <property type="project" value="TreeGrafter"/>
</dbReference>
<dbReference type="NCBIfam" id="TIGR00234">
    <property type="entry name" value="tyrS"/>
    <property type="match status" value="1"/>
</dbReference>
<dbReference type="GO" id="GO:0004831">
    <property type="term" value="F:tyrosine-tRNA ligase activity"/>
    <property type="evidence" value="ECO:0007669"/>
    <property type="project" value="UniProtKB-UniRule"/>
</dbReference>
<dbReference type="GO" id="GO:0005524">
    <property type="term" value="F:ATP binding"/>
    <property type="evidence" value="ECO:0007669"/>
    <property type="project" value="UniProtKB-KW"/>
</dbReference>
<dbReference type="Pfam" id="PF00579">
    <property type="entry name" value="tRNA-synt_1b"/>
    <property type="match status" value="1"/>
</dbReference>
<dbReference type="InterPro" id="IPR002305">
    <property type="entry name" value="aa-tRNA-synth_Ic"/>
</dbReference>
<evidence type="ECO:0000256" key="4">
    <source>
        <dbReference type="ARBA" id="ARBA00022840"/>
    </source>
</evidence>
<dbReference type="SUPFAM" id="SSF52374">
    <property type="entry name" value="Nucleotidylyl transferase"/>
    <property type="match status" value="1"/>
</dbReference>
<evidence type="ECO:0000313" key="10">
    <source>
        <dbReference type="EMBL" id="KKU14787.1"/>
    </source>
</evidence>
<dbReference type="SUPFAM" id="SSF55174">
    <property type="entry name" value="Alpha-L RNA-binding motif"/>
    <property type="match status" value="1"/>
</dbReference>
<evidence type="ECO:0000256" key="2">
    <source>
        <dbReference type="ARBA" id="ARBA00022598"/>
    </source>
</evidence>
<dbReference type="GO" id="GO:0006437">
    <property type="term" value="P:tyrosyl-tRNA aminoacylation"/>
    <property type="evidence" value="ECO:0007669"/>
    <property type="project" value="UniProtKB-UniRule"/>
</dbReference>
<evidence type="ECO:0000256" key="6">
    <source>
        <dbReference type="ARBA" id="ARBA00023146"/>
    </source>
</evidence>
<dbReference type="InterPro" id="IPR001412">
    <property type="entry name" value="aa-tRNA-synth_I_CS"/>
</dbReference>
<evidence type="ECO:0000256" key="1">
    <source>
        <dbReference type="ARBA" id="ARBA00013160"/>
    </source>
</evidence>
<dbReference type="Gene3D" id="1.10.240.10">
    <property type="entry name" value="Tyrosyl-Transfer RNA Synthetase"/>
    <property type="match status" value="1"/>
</dbReference>
<gene>
    <name evidence="10" type="ORF">UX22_C0016G0004</name>
</gene>
<dbReference type="Proteomes" id="UP000034727">
    <property type="component" value="Unassembled WGS sequence"/>
</dbReference>
<keyword evidence="6 9" id="KW-0030">Aminoacyl-tRNA synthetase</keyword>
<evidence type="ECO:0000256" key="7">
    <source>
        <dbReference type="ARBA" id="ARBA00048248"/>
    </source>
</evidence>
<dbReference type="PANTHER" id="PTHR11766:SF1">
    <property type="entry name" value="TYROSINE--TRNA LIGASE"/>
    <property type="match status" value="1"/>
</dbReference>
<proteinExistence type="inferred from homology"/>
<dbReference type="PRINTS" id="PR01040">
    <property type="entry name" value="TRNASYNTHTYR"/>
</dbReference>
<sequence>MQKKENKERLIETVLNRAVEEVIVKDHLAEALGHGKKLRVKLGIDPTAPALHLGHSVVLRKLRQFQDLGHKIVFIIGDFTARIGDPSGRNVTRKPLSEKDIKTNMRGYLGEASKIINIEKTEVRRNSEWLEKGGLKNILSIAQSATVQQVLKRDDFKKRLDEDSEISMIETLYPLLQGYDSVAVKADVELGGTDQKFNLLMGRRVQRHFGLPEQDIMTLALLEGTDGAKKMSKSVGNYIALGDSPSDMFGKIMAVPDALIPKYYTLLTDFDYPPNGEPYETKKALAKIIVTQYYSPIISKKTYDEWVRVFSKREKPQEMSELLISKEKAPQDIVGLFILAMGGSKSNAWRQIQAGGVRLNDKVIANVKESMINLANGDILQIGKRHFFRIKVS</sequence>
<evidence type="ECO:0000313" key="11">
    <source>
        <dbReference type="Proteomes" id="UP000034727"/>
    </source>
</evidence>